<keyword evidence="6 11" id="KW-0566">Pantothenate biosynthesis</keyword>
<evidence type="ECO:0000256" key="11">
    <source>
        <dbReference type="RuleBase" id="RU362068"/>
    </source>
</evidence>
<evidence type="ECO:0000256" key="7">
    <source>
        <dbReference type="ARBA" id="ARBA00022857"/>
    </source>
</evidence>
<dbReference type="PANTHER" id="PTHR43765:SF2">
    <property type="entry name" value="2-DEHYDROPANTOATE 2-REDUCTASE"/>
    <property type="match status" value="1"/>
</dbReference>
<keyword evidence="7 11" id="KW-0521">NADP</keyword>
<accession>A0A921FW49</accession>
<evidence type="ECO:0000256" key="6">
    <source>
        <dbReference type="ARBA" id="ARBA00022655"/>
    </source>
</evidence>
<dbReference type="EMBL" id="DYWT01000060">
    <property type="protein sequence ID" value="HJF30890.1"/>
    <property type="molecule type" value="Genomic_DNA"/>
</dbReference>
<dbReference type="GO" id="GO:0015940">
    <property type="term" value="P:pantothenate biosynthetic process"/>
    <property type="evidence" value="ECO:0007669"/>
    <property type="project" value="UniProtKB-KW"/>
</dbReference>
<evidence type="ECO:0000259" key="13">
    <source>
        <dbReference type="Pfam" id="PF08546"/>
    </source>
</evidence>
<evidence type="ECO:0000256" key="4">
    <source>
        <dbReference type="ARBA" id="ARBA00013014"/>
    </source>
</evidence>
<dbReference type="SUPFAM" id="SSF48179">
    <property type="entry name" value="6-phosphogluconate dehydrogenase C-terminal domain-like"/>
    <property type="match status" value="1"/>
</dbReference>
<feature type="domain" description="Ketopantoate reductase C-terminal" evidence="13">
    <location>
        <begin position="175"/>
        <end position="293"/>
    </location>
</feature>
<evidence type="ECO:0000259" key="12">
    <source>
        <dbReference type="Pfam" id="PF02558"/>
    </source>
</evidence>
<dbReference type="GO" id="GO:0050661">
    <property type="term" value="F:NADP binding"/>
    <property type="evidence" value="ECO:0007669"/>
    <property type="project" value="TreeGrafter"/>
</dbReference>
<dbReference type="InterPro" id="IPR008927">
    <property type="entry name" value="6-PGluconate_DH-like_C_sf"/>
</dbReference>
<dbReference type="PANTHER" id="PTHR43765">
    <property type="entry name" value="2-DEHYDROPANTOATE 2-REDUCTASE-RELATED"/>
    <property type="match status" value="1"/>
</dbReference>
<dbReference type="SUPFAM" id="SSF51735">
    <property type="entry name" value="NAD(P)-binding Rossmann-fold domains"/>
    <property type="match status" value="1"/>
</dbReference>
<comment type="similarity">
    <text evidence="3 11">Belongs to the ketopantoate reductase family.</text>
</comment>
<evidence type="ECO:0000256" key="8">
    <source>
        <dbReference type="ARBA" id="ARBA00023002"/>
    </source>
</evidence>
<comment type="function">
    <text evidence="1 11">Catalyzes the NADPH-dependent reduction of ketopantoate into pantoic acid.</text>
</comment>
<evidence type="ECO:0000313" key="14">
    <source>
        <dbReference type="EMBL" id="HJF30890.1"/>
    </source>
</evidence>
<evidence type="ECO:0000256" key="10">
    <source>
        <dbReference type="ARBA" id="ARBA00048793"/>
    </source>
</evidence>
<dbReference type="Gene3D" id="3.40.50.720">
    <property type="entry name" value="NAD(P)-binding Rossmann-like Domain"/>
    <property type="match status" value="1"/>
</dbReference>
<evidence type="ECO:0000256" key="1">
    <source>
        <dbReference type="ARBA" id="ARBA00002919"/>
    </source>
</evidence>
<dbReference type="Pfam" id="PF08546">
    <property type="entry name" value="ApbA_C"/>
    <property type="match status" value="1"/>
</dbReference>
<comment type="caution">
    <text evidence="14">The sequence shown here is derived from an EMBL/GenBank/DDBJ whole genome shotgun (WGS) entry which is preliminary data.</text>
</comment>
<reference evidence="14" key="1">
    <citation type="journal article" date="2021" name="PeerJ">
        <title>Extensive microbial diversity within the chicken gut microbiome revealed by metagenomics and culture.</title>
        <authorList>
            <person name="Gilroy R."/>
            <person name="Ravi A."/>
            <person name="Getino M."/>
            <person name="Pursley I."/>
            <person name="Horton D.L."/>
            <person name="Alikhan N.F."/>
            <person name="Baker D."/>
            <person name="Gharbi K."/>
            <person name="Hall N."/>
            <person name="Watson M."/>
            <person name="Adriaenssens E.M."/>
            <person name="Foster-Nyarko E."/>
            <person name="Jarju S."/>
            <person name="Secka A."/>
            <person name="Antonio M."/>
            <person name="Oren A."/>
            <person name="Chaudhuri R.R."/>
            <person name="La Ragione R."/>
            <person name="Hildebrand F."/>
            <person name="Pallen M.J."/>
        </authorList>
    </citation>
    <scope>NUCLEOTIDE SEQUENCE</scope>
    <source>
        <strain evidence="14">CHK171-7178</strain>
    </source>
</reference>
<dbReference type="InterPro" id="IPR036291">
    <property type="entry name" value="NAD(P)-bd_dom_sf"/>
</dbReference>
<dbReference type="AlphaFoldDB" id="A0A921FW49"/>
<sequence>MEVIIAGAGSIGLLLGSYLSEAGMDVTFYVRREEQAELIRVEGIQRTNQDNTEDMFRVDATTDIRNLSTTALWIVAVKYAGLRDLLSEMQEAHITNPVLFIQNGIGHVELLESNEFPNVAFATVEHGARRIDDRSVAHNGIGMLTIATAYGEDSAFNLMGLAHSDRFPVRRHSDAEQILMRKVLINCMINPLTAILEVKNGELLTNDYCLTLFKALYKELLDTFPEMQSFLSYEDVADVCRKTARNSSSMLVDRLAGRPMEIETIVTAVIRKANRHNKSLPLLSTFEQMLYAIERKGERL</sequence>
<evidence type="ECO:0000256" key="5">
    <source>
        <dbReference type="ARBA" id="ARBA00019465"/>
    </source>
</evidence>
<gene>
    <name evidence="14" type="ORF">K8V56_03805</name>
</gene>
<evidence type="ECO:0000256" key="2">
    <source>
        <dbReference type="ARBA" id="ARBA00004994"/>
    </source>
</evidence>
<dbReference type="InterPro" id="IPR013332">
    <property type="entry name" value="KPR_N"/>
</dbReference>
<dbReference type="GO" id="GO:0008677">
    <property type="term" value="F:2-dehydropantoate 2-reductase activity"/>
    <property type="evidence" value="ECO:0007669"/>
    <property type="project" value="UniProtKB-EC"/>
</dbReference>
<dbReference type="Proteomes" id="UP000698173">
    <property type="component" value="Unassembled WGS sequence"/>
</dbReference>
<dbReference type="GO" id="GO:0005737">
    <property type="term" value="C:cytoplasm"/>
    <property type="evidence" value="ECO:0007669"/>
    <property type="project" value="TreeGrafter"/>
</dbReference>
<dbReference type="EC" id="1.1.1.169" evidence="4 11"/>
<dbReference type="Gene3D" id="1.10.1040.10">
    <property type="entry name" value="N-(1-d-carboxylethyl)-l-norvaline Dehydrogenase, domain 2"/>
    <property type="match status" value="1"/>
</dbReference>
<evidence type="ECO:0000256" key="3">
    <source>
        <dbReference type="ARBA" id="ARBA00007870"/>
    </source>
</evidence>
<dbReference type="InterPro" id="IPR003710">
    <property type="entry name" value="ApbA"/>
</dbReference>
<dbReference type="NCBIfam" id="TIGR00745">
    <property type="entry name" value="apbA_panE"/>
    <property type="match status" value="1"/>
</dbReference>
<dbReference type="InterPro" id="IPR050838">
    <property type="entry name" value="Ketopantoate_reductase"/>
</dbReference>
<feature type="domain" description="Ketopantoate reductase N-terminal" evidence="12">
    <location>
        <begin position="3"/>
        <end position="147"/>
    </location>
</feature>
<comment type="catalytic activity">
    <reaction evidence="10 11">
        <text>(R)-pantoate + NADP(+) = 2-dehydropantoate + NADPH + H(+)</text>
        <dbReference type="Rhea" id="RHEA:16233"/>
        <dbReference type="ChEBI" id="CHEBI:11561"/>
        <dbReference type="ChEBI" id="CHEBI:15378"/>
        <dbReference type="ChEBI" id="CHEBI:15980"/>
        <dbReference type="ChEBI" id="CHEBI:57783"/>
        <dbReference type="ChEBI" id="CHEBI:58349"/>
        <dbReference type="EC" id="1.1.1.169"/>
    </reaction>
</comment>
<proteinExistence type="inferred from homology"/>
<dbReference type="InterPro" id="IPR013328">
    <property type="entry name" value="6PGD_dom2"/>
</dbReference>
<dbReference type="Pfam" id="PF02558">
    <property type="entry name" value="ApbA"/>
    <property type="match status" value="1"/>
</dbReference>
<reference evidence="14" key="2">
    <citation type="submission" date="2021-09" db="EMBL/GenBank/DDBJ databases">
        <authorList>
            <person name="Gilroy R."/>
        </authorList>
    </citation>
    <scope>NUCLEOTIDE SEQUENCE</scope>
    <source>
        <strain evidence="14">CHK171-7178</strain>
    </source>
</reference>
<evidence type="ECO:0000256" key="9">
    <source>
        <dbReference type="ARBA" id="ARBA00032024"/>
    </source>
</evidence>
<dbReference type="InterPro" id="IPR013752">
    <property type="entry name" value="KPA_reductase"/>
</dbReference>
<keyword evidence="8 11" id="KW-0560">Oxidoreductase</keyword>
<name>A0A921FW49_SPOPS</name>
<organism evidence="14 15">
    <name type="scientific">Sporosarcina psychrophila</name>
    <name type="common">Bacillus psychrophilus</name>
    <dbReference type="NCBI Taxonomy" id="1476"/>
    <lineage>
        <taxon>Bacteria</taxon>
        <taxon>Bacillati</taxon>
        <taxon>Bacillota</taxon>
        <taxon>Bacilli</taxon>
        <taxon>Bacillales</taxon>
        <taxon>Caryophanaceae</taxon>
        <taxon>Sporosarcina</taxon>
    </lineage>
</organism>
<comment type="pathway">
    <text evidence="2 11">Cofactor biosynthesis; (R)-pantothenate biosynthesis; (R)-pantoate from 3-methyl-2-oxobutanoate: step 2/2.</text>
</comment>
<evidence type="ECO:0000313" key="15">
    <source>
        <dbReference type="Proteomes" id="UP000698173"/>
    </source>
</evidence>
<protein>
    <recommendedName>
        <fullName evidence="5 11">2-dehydropantoate 2-reductase</fullName>
        <ecNumber evidence="4 11">1.1.1.169</ecNumber>
    </recommendedName>
    <alternativeName>
        <fullName evidence="9 11">Ketopantoate reductase</fullName>
    </alternativeName>
</protein>